<dbReference type="OrthoDB" id="7757085at2"/>
<dbReference type="PROSITE" id="PS50893">
    <property type="entry name" value="ABC_TRANSPORTER_2"/>
    <property type="match status" value="2"/>
</dbReference>
<comment type="similarity">
    <text evidence="1">Belongs to the ABC transporter superfamily.</text>
</comment>
<accession>A0A5J6Z789</accession>
<dbReference type="SMART" id="SM00382">
    <property type="entry name" value="AAA"/>
    <property type="match status" value="2"/>
</dbReference>
<feature type="domain" description="ABC transporter" evidence="6">
    <location>
        <begin position="16"/>
        <end position="256"/>
    </location>
</feature>
<keyword evidence="3" id="KW-0547">Nucleotide-binding</keyword>
<evidence type="ECO:0000259" key="6">
    <source>
        <dbReference type="PROSITE" id="PS50893"/>
    </source>
</evidence>
<evidence type="ECO:0000256" key="3">
    <source>
        <dbReference type="ARBA" id="ARBA00022741"/>
    </source>
</evidence>
<feature type="region of interest" description="Disordered" evidence="5">
    <location>
        <begin position="296"/>
        <end position="319"/>
    </location>
</feature>
<gene>
    <name evidence="7" type="primary">ykoD1</name>
    <name evidence="7" type="ORF">CUROG_07255</name>
</gene>
<dbReference type="PANTHER" id="PTHR43553">
    <property type="entry name" value="HEAVY METAL TRANSPORTER"/>
    <property type="match status" value="1"/>
</dbReference>
<protein>
    <submittedName>
        <fullName evidence="7">HMP/thiamine import ATP-binding protein YkoD</fullName>
        <ecNumber evidence="7">3.6.3.-</ecNumber>
    </submittedName>
</protein>
<feature type="compositionally biased region" description="Basic residues" evidence="5">
    <location>
        <begin position="309"/>
        <end position="318"/>
    </location>
</feature>
<organism evidence="7 8">
    <name type="scientific">Corynebacterium urogenitale</name>
    <dbReference type="NCBI Taxonomy" id="2487892"/>
    <lineage>
        <taxon>Bacteria</taxon>
        <taxon>Bacillati</taxon>
        <taxon>Actinomycetota</taxon>
        <taxon>Actinomycetes</taxon>
        <taxon>Mycobacteriales</taxon>
        <taxon>Corynebacteriaceae</taxon>
        <taxon>Corynebacterium</taxon>
    </lineage>
</organism>
<evidence type="ECO:0000256" key="1">
    <source>
        <dbReference type="ARBA" id="ARBA00005417"/>
    </source>
</evidence>
<dbReference type="Gene3D" id="3.40.50.300">
    <property type="entry name" value="P-loop containing nucleotide triphosphate hydrolases"/>
    <property type="match status" value="2"/>
</dbReference>
<dbReference type="SUPFAM" id="SSF52540">
    <property type="entry name" value="P-loop containing nucleoside triphosphate hydrolases"/>
    <property type="match status" value="2"/>
</dbReference>
<evidence type="ECO:0000313" key="8">
    <source>
        <dbReference type="Proteomes" id="UP000326711"/>
    </source>
</evidence>
<dbReference type="CDD" id="cd03225">
    <property type="entry name" value="ABC_cobalt_CbiO_domain1"/>
    <property type="match status" value="1"/>
</dbReference>
<feature type="region of interest" description="Disordered" evidence="5">
    <location>
        <begin position="429"/>
        <end position="450"/>
    </location>
</feature>
<dbReference type="EMBL" id="CP045032">
    <property type="protein sequence ID" value="QFQ02804.1"/>
    <property type="molecule type" value="Genomic_DNA"/>
</dbReference>
<proteinExistence type="inferred from homology"/>
<evidence type="ECO:0000256" key="2">
    <source>
        <dbReference type="ARBA" id="ARBA00022448"/>
    </source>
</evidence>
<reference evidence="8" key="1">
    <citation type="submission" date="2019-10" db="EMBL/GenBank/DDBJ databases">
        <title>Complete genome sequence of Corynebacterium urogenitalis DSM 108747, isolated from the genital tract of a cow.</title>
        <authorList>
            <person name="Ruckert C."/>
            <person name="Ballas P."/>
            <person name="Wagener K."/>
            <person name="Drillich M."/>
            <person name="Kaempfer P."/>
            <person name="Busse H.-J."/>
            <person name="Ehling-Schulz M."/>
        </authorList>
    </citation>
    <scope>NUCLEOTIDE SEQUENCE [LARGE SCALE GENOMIC DNA]</scope>
    <source>
        <strain evidence="8">LMM 1652</strain>
    </source>
</reference>
<dbReference type="InterPro" id="IPR017871">
    <property type="entry name" value="ABC_transporter-like_CS"/>
</dbReference>
<keyword evidence="8" id="KW-1185">Reference proteome</keyword>
<evidence type="ECO:0000256" key="4">
    <source>
        <dbReference type="ARBA" id="ARBA00022840"/>
    </source>
</evidence>
<evidence type="ECO:0000256" key="5">
    <source>
        <dbReference type="SAM" id="MobiDB-lite"/>
    </source>
</evidence>
<dbReference type="PANTHER" id="PTHR43553:SF24">
    <property type="entry name" value="ENERGY-COUPLING FACTOR TRANSPORTER ATP-BINDING PROTEIN ECFA1"/>
    <property type="match status" value="1"/>
</dbReference>
<evidence type="ECO:0000313" key="7">
    <source>
        <dbReference type="EMBL" id="QFQ02804.1"/>
    </source>
</evidence>
<dbReference type="GO" id="GO:0016887">
    <property type="term" value="F:ATP hydrolysis activity"/>
    <property type="evidence" value="ECO:0007669"/>
    <property type="project" value="InterPro"/>
</dbReference>
<feature type="domain" description="ABC transporter" evidence="6">
    <location>
        <begin position="331"/>
        <end position="569"/>
    </location>
</feature>
<dbReference type="InterPro" id="IPR050095">
    <property type="entry name" value="ECF_ABC_transporter_ATP-bd"/>
</dbReference>
<keyword evidence="2" id="KW-0813">Transport</keyword>
<dbReference type="RefSeq" id="WP_151903125.1">
    <property type="nucleotide sequence ID" value="NZ_CP045032.1"/>
</dbReference>
<dbReference type="InterPro" id="IPR003439">
    <property type="entry name" value="ABC_transporter-like_ATP-bd"/>
</dbReference>
<name>A0A5J6Z789_9CORY</name>
<dbReference type="KEGG" id="cuo:CUROG_07255"/>
<dbReference type="InterPro" id="IPR003593">
    <property type="entry name" value="AAA+_ATPase"/>
</dbReference>
<dbReference type="InterPro" id="IPR027417">
    <property type="entry name" value="P-loop_NTPase"/>
</dbReference>
<keyword evidence="7" id="KW-0378">Hydrolase</keyword>
<sequence>MSGVPVRLPWSSDPVLEMDGVSAHYEGDAREVLKDVNLTLHEGEILLVIGRTGVGKSTLLQAMTGAMPHTTGGTLGGRVRVIGRDTREFPPRMLADAVGVVGQDPRAGFVADTVAEELAYGMEQQGIAPPVMRKRVEEILDLLGIADLRHMPLRSLSGGEQQRVALGAVLTSRPALIVMDEPTSALDPNGAEDVLATITRVAHDLGTTVVLAEHRIERVLQYADRIAHVGRDGHVTVGSPADIMEAADVAPPVVELGRWAGWRPLPLSVRDARQAGAELRHRLYEPLLSANGRWRAEGRASQTTPARTTSRRLMRKKRGGAEVVPERDALLTARDITVDFPGLRAVDGVSVQLHAGEVTVLMGRNGCGKSTLLWALQGTGARTSGRVDVSGVDPATLPPQQRRRHVGLVPQNPTDLLYEATVGRELERSDAATAVDSRGNAPRSADSGRTRALLDQFAPGIDDETHPRDLSEGQRLALALAIQLAAEPPVLLLDEPTRGLDYEAKAALVASMKDLKEKCTAVMIATHDVEFAAQCADRVEVISEGQIVAAGPAVEIVGSSPAYAPQVAKMTAGLHHEPRWLTVQDVIDACEVRQP</sequence>
<dbReference type="GO" id="GO:0043190">
    <property type="term" value="C:ATP-binding cassette (ABC) transporter complex"/>
    <property type="evidence" value="ECO:0007669"/>
    <property type="project" value="TreeGrafter"/>
</dbReference>
<dbReference type="GO" id="GO:0005524">
    <property type="term" value="F:ATP binding"/>
    <property type="evidence" value="ECO:0007669"/>
    <property type="project" value="UniProtKB-KW"/>
</dbReference>
<dbReference type="AlphaFoldDB" id="A0A5J6Z789"/>
<dbReference type="PROSITE" id="PS00211">
    <property type="entry name" value="ABC_TRANSPORTER_1"/>
    <property type="match status" value="1"/>
</dbReference>
<dbReference type="EC" id="3.6.3.-" evidence="7"/>
<dbReference type="Pfam" id="PF00005">
    <property type="entry name" value="ABC_tran"/>
    <property type="match status" value="2"/>
</dbReference>
<dbReference type="InterPro" id="IPR015856">
    <property type="entry name" value="ABC_transpr_CbiO/EcfA_su"/>
</dbReference>
<dbReference type="GO" id="GO:0042626">
    <property type="term" value="F:ATPase-coupled transmembrane transporter activity"/>
    <property type="evidence" value="ECO:0007669"/>
    <property type="project" value="TreeGrafter"/>
</dbReference>
<dbReference type="Proteomes" id="UP000326711">
    <property type="component" value="Chromosome"/>
</dbReference>
<feature type="region of interest" description="Disordered" evidence="5">
    <location>
        <begin position="383"/>
        <end position="405"/>
    </location>
</feature>
<keyword evidence="4 7" id="KW-0067">ATP-binding</keyword>